<name>A0ABT7Y4N6_9VIBR</name>
<protein>
    <submittedName>
        <fullName evidence="9">Methyl-accepting chemotaxis protein</fullName>
    </submittedName>
</protein>
<keyword evidence="5" id="KW-0175">Coiled coil</keyword>
<proteinExistence type="inferred from homology"/>
<dbReference type="PROSITE" id="PS50885">
    <property type="entry name" value="HAMP"/>
    <property type="match status" value="1"/>
</dbReference>
<evidence type="ECO:0000256" key="6">
    <source>
        <dbReference type="SAM" id="Phobius"/>
    </source>
</evidence>
<dbReference type="SUPFAM" id="SSF58104">
    <property type="entry name" value="Methyl-accepting chemotaxis protein (MCP) signaling domain"/>
    <property type="match status" value="1"/>
</dbReference>
<comment type="subcellular location">
    <subcellularLocation>
        <location evidence="1">Membrane</location>
    </subcellularLocation>
</comment>
<dbReference type="Pfam" id="PF12729">
    <property type="entry name" value="4HB_MCP_1"/>
    <property type="match status" value="1"/>
</dbReference>
<dbReference type="InterPro" id="IPR007891">
    <property type="entry name" value="CHASE3"/>
</dbReference>
<evidence type="ECO:0000256" key="4">
    <source>
        <dbReference type="PROSITE-ProRule" id="PRU00284"/>
    </source>
</evidence>
<dbReference type="SMART" id="SM00283">
    <property type="entry name" value="MA"/>
    <property type="match status" value="1"/>
</dbReference>
<dbReference type="Proteomes" id="UP001169719">
    <property type="component" value="Unassembled WGS sequence"/>
</dbReference>
<evidence type="ECO:0000256" key="3">
    <source>
        <dbReference type="ARBA" id="ARBA00029447"/>
    </source>
</evidence>
<evidence type="ECO:0000313" key="10">
    <source>
        <dbReference type="Proteomes" id="UP001169719"/>
    </source>
</evidence>
<accession>A0ABT7Y4N6</accession>
<evidence type="ECO:0000259" key="7">
    <source>
        <dbReference type="PROSITE" id="PS50111"/>
    </source>
</evidence>
<comment type="similarity">
    <text evidence="3">Belongs to the methyl-accepting chemotaxis (MCP) protein family.</text>
</comment>
<dbReference type="Pfam" id="PF00672">
    <property type="entry name" value="HAMP"/>
    <property type="match status" value="1"/>
</dbReference>
<feature type="domain" description="HAMP" evidence="8">
    <location>
        <begin position="350"/>
        <end position="403"/>
    </location>
</feature>
<feature type="transmembrane region" description="Helical" evidence="6">
    <location>
        <begin position="326"/>
        <end position="347"/>
    </location>
</feature>
<keyword evidence="6" id="KW-0472">Membrane</keyword>
<dbReference type="Gene3D" id="1.10.287.950">
    <property type="entry name" value="Methyl-accepting chemotaxis protein"/>
    <property type="match status" value="1"/>
</dbReference>
<dbReference type="CDD" id="cd06225">
    <property type="entry name" value="HAMP"/>
    <property type="match status" value="1"/>
</dbReference>
<feature type="domain" description="Methyl-accepting transducer" evidence="7">
    <location>
        <begin position="408"/>
        <end position="644"/>
    </location>
</feature>
<keyword evidence="2 4" id="KW-0807">Transducer</keyword>
<dbReference type="SMART" id="SM00304">
    <property type="entry name" value="HAMP"/>
    <property type="match status" value="1"/>
</dbReference>
<dbReference type="Gene3D" id="6.10.340.10">
    <property type="match status" value="1"/>
</dbReference>
<evidence type="ECO:0000313" key="9">
    <source>
        <dbReference type="EMBL" id="MDN2482957.1"/>
    </source>
</evidence>
<sequence length="681" mass="74805">MDKRMVYGIYLIGLRMTLSISRKLQLSFAVLTMIFFISGVLAYNKLSRVQLTTESLVSQDLPIVNASRQLQLTLEQTLSLTRSYMLLGNEPRYSEVLLQQIDESKQQSTLLIEELNTILGDVGSEAIQTQLLTLDEQLTQIITLSHATENLPALTLFTEEAAPIAEVVIDMLQNLINDEAYDAQGGERKMLLKLYADANNALGSALSSMRDYLIYGTEDHLERYNDYLALHRSLSQEIEQETVNMSSTAERLWSLTVEMQDIYFPLSEQVIALRQAPDWNRANAIMATEVMPQMQVLSQTIDTLVSQQANQAASRAGDVQSNIQEIVVFMALSMLVVAVCASVISMVMGRSIASRLAVIGQRAKSIAQGDISASAIDEMGKDELSQLTLHINEMSKSLNVMVSGVNQRVQQTNIGVEELLEKNTHTVKQVNQQNVAIEEVSKQAAEIKLGAENTNQLAEESLTALSESQSTLTKGSASLKDNQVSIESLFEKVTGISQQVEVLQQETNGIEKVTEVIENLAEQTNLLALNAAIEAARAGEQGRGFAVVAEEVRNLATRTTASTVEIDKLLNGIKQSTTCVVKEMEQSVALAQESNQVTESVVETLLQGTEQIASLSSQMTSLAAAAEQQFAAVTEIDSLMQKVDSSASVVSKVNNEQNTITQAVQSQMDELKQDLKHFQLR</sequence>
<evidence type="ECO:0000256" key="2">
    <source>
        <dbReference type="ARBA" id="ARBA00023224"/>
    </source>
</evidence>
<comment type="caution">
    <text evidence="9">The sequence shown here is derived from an EMBL/GenBank/DDBJ whole genome shotgun (WGS) entry which is preliminary data.</text>
</comment>
<dbReference type="PANTHER" id="PTHR32089:SF120">
    <property type="entry name" value="METHYL-ACCEPTING CHEMOTAXIS PROTEIN TLPQ"/>
    <property type="match status" value="1"/>
</dbReference>
<gene>
    <name evidence="9" type="ORF">QWJ08_16570</name>
</gene>
<dbReference type="EMBL" id="JAUEOZ010000002">
    <property type="protein sequence ID" value="MDN2482957.1"/>
    <property type="molecule type" value="Genomic_DNA"/>
</dbReference>
<dbReference type="RefSeq" id="WP_289963908.1">
    <property type="nucleotide sequence ID" value="NZ_JAUEOZ010000002.1"/>
</dbReference>
<dbReference type="PROSITE" id="PS50111">
    <property type="entry name" value="CHEMOTAXIS_TRANSDUC_2"/>
    <property type="match status" value="1"/>
</dbReference>
<evidence type="ECO:0000256" key="5">
    <source>
        <dbReference type="SAM" id="Coils"/>
    </source>
</evidence>
<dbReference type="InterPro" id="IPR024478">
    <property type="entry name" value="HlyB_4HB_MCP"/>
</dbReference>
<evidence type="ECO:0000256" key="1">
    <source>
        <dbReference type="ARBA" id="ARBA00004370"/>
    </source>
</evidence>
<keyword evidence="10" id="KW-1185">Reference proteome</keyword>
<dbReference type="PANTHER" id="PTHR32089">
    <property type="entry name" value="METHYL-ACCEPTING CHEMOTAXIS PROTEIN MCPB"/>
    <property type="match status" value="1"/>
</dbReference>
<dbReference type="InterPro" id="IPR003660">
    <property type="entry name" value="HAMP_dom"/>
</dbReference>
<dbReference type="InterPro" id="IPR004089">
    <property type="entry name" value="MCPsignal_dom"/>
</dbReference>
<organism evidence="9 10">
    <name type="scientific">Vibrio agarivorans</name>
    <dbReference type="NCBI Taxonomy" id="153622"/>
    <lineage>
        <taxon>Bacteria</taxon>
        <taxon>Pseudomonadati</taxon>
        <taxon>Pseudomonadota</taxon>
        <taxon>Gammaproteobacteria</taxon>
        <taxon>Vibrionales</taxon>
        <taxon>Vibrionaceae</taxon>
        <taxon>Vibrio</taxon>
    </lineage>
</organism>
<evidence type="ECO:0000259" key="8">
    <source>
        <dbReference type="PROSITE" id="PS50885"/>
    </source>
</evidence>
<dbReference type="Pfam" id="PF05227">
    <property type="entry name" value="CHASE3"/>
    <property type="match status" value="1"/>
</dbReference>
<feature type="coiled-coil region" evidence="5">
    <location>
        <begin position="486"/>
        <end position="523"/>
    </location>
</feature>
<dbReference type="Pfam" id="PF00015">
    <property type="entry name" value="MCPsignal"/>
    <property type="match status" value="1"/>
</dbReference>
<keyword evidence="6" id="KW-0812">Transmembrane</keyword>
<reference evidence="9" key="1">
    <citation type="submission" date="2024-05" db="EMBL/GenBank/DDBJ databases">
        <title>Genome Sequences of Four Agar- Degrading Marine Bacteria.</title>
        <authorList>
            <person name="Phillips E.K."/>
            <person name="Shaffer J.C."/>
            <person name="Henson M.W."/>
            <person name="Temperton B."/>
            <person name="Thrash C.J."/>
            <person name="Martin M.O."/>
        </authorList>
    </citation>
    <scope>NUCLEOTIDE SEQUENCE</scope>
    <source>
        <strain evidence="9">EKP203</strain>
    </source>
</reference>
<keyword evidence="6" id="KW-1133">Transmembrane helix</keyword>